<dbReference type="Pfam" id="PF15502">
    <property type="entry name" value="MPLKIP"/>
    <property type="match status" value="1"/>
</dbReference>
<evidence type="ECO:0000313" key="2">
    <source>
        <dbReference type="EMBL" id="CAG8781426.1"/>
    </source>
</evidence>
<dbReference type="AlphaFoldDB" id="A0A9N9JH80"/>
<comment type="caution">
    <text evidence="2">The sequence shown here is derived from an EMBL/GenBank/DDBJ whole genome shotgun (WGS) entry which is preliminary data.</text>
</comment>
<sequence>MTDQQRSTIGAGVAGTWRPIGPPPPMPPYVQQSQSFGQGFYQPYSHESPFFQNNGRTQRQNYQGGGRGRYNNNYYRGQGNRNWNGRGRWGGGPHEPKDYNRSPSKKLRVGDIENDSIPEIHQYFKESFLKDPWAHLT</sequence>
<name>A0A9N9JH80_9GLOM</name>
<accession>A0A9N9JH80</accession>
<evidence type="ECO:0000313" key="3">
    <source>
        <dbReference type="Proteomes" id="UP000789342"/>
    </source>
</evidence>
<dbReference type="EMBL" id="CAJVPV010053066">
    <property type="protein sequence ID" value="CAG8781426.1"/>
    <property type="molecule type" value="Genomic_DNA"/>
</dbReference>
<protein>
    <submittedName>
        <fullName evidence="2">15427_t:CDS:1</fullName>
    </submittedName>
</protein>
<keyword evidence="3" id="KW-1185">Reference proteome</keyword>
<dbReference type="InterPro" id="IPR028265">
    <property type="entry name" value="TTDN1/SICKLE"/>
</dbReference>
<evidence type="ECO:0000256" key="1">
    <source>
        <dbReference type="SAM" id="MobiDB-lite"/>
    </source>
</evidence>
<feature type="compositionally biased region" description="Low complexity" evidence="1">
    <location>
        <begin position="69"/>
        <end position="86"/>
    </location>
</feature>
<feature type="compositionally biased region" description="Low complexity" evidence="1">
    <location>
        <begin position="52"/>
        <end position="62"/>
    </location>
</feature>
<gene>
    <name evidence="2" type="ORF">AMORRO_LOCUS17349</name>
</gene>
<dbReference type="Proteomes" id="UP000789342">
    <property type="component" value="Unassembled WGS sequence"/>
</dbReference>
<reference evidence="2" key="1">
    <citation type="submission" date="2021-06" db="EMBL/GenBank/DDBJ databases">
        <authorList>
            <person name="Kallberg Y."/>
            <person name="Tangrot J."/>
            <person name="Rosling A."/>
        </authorList>
    </citation>
    <scope>NUCLEOTIDE SEQUENCE</scope>
    <source>
        <strain evidence="2">CL551</strain>
    </source>
</reference>
<feature type="region of interest" description="Disordered" evidence="1">
    <location>
        <begin position="1"/>
        <end position="107"/>
    </location>
</feature>
<feature type="compositionally biased region" description="Low complexity" evidence="1">
    <location>
        <begin position="29"/>
        <end position="42"/>
    </location>
</feature>
<proteinExistence type="predicted"/>
<organism evidence="2 3">
    <name type="scientific">Acaulospora morrowiae</name>
    <dbReference type="NCBI Taxonomy" id="94023"/>
    <lineage>
        <taxon>Eukaryota</taxon>
        <taxon>Fungi</taxon>
        <taxon>Fungi incertae sedis</taxon>
        <taxon>Mucoromycota</taxon>
        <taxon>Glomeromycotina</taxon>
        <taxon>Glomeromycetes</taxon>
        <taxon>Diversisporales</taxon>
        <taxon>Acaulosporaceae</taxon>
        <taxon>Acaulospora</taxon>
    </lineage>
</organism>